<proteinExistence type="predicted"/>
<evidence type="ECO:0000313" key="1">
    <source>
        <dbReference type="EMBL" id="KNZ50157.1"/>
    </source>
</evidence>
<sequence>MLLSSKECELKQTNHRHNVKRAYQTVSQGLPDLLEDLERDNHSPRDRNTDPKSVYFFLIWNHTPGPCDLQSPAMSPWDLRSIPMGPSSSFPSGHLENLLLKHSSCLADTANPHNSK</sequence>
<dbReference type="VEuPathDB" id="FungiDB:VP01_4576g2"/>
<reference evidence="1 2" key="1">
    <citation type="submission" date="2015-08" db="EMBL/GenBank/DDBJ databases">
        <title>Next Generation Sequencing and Analysis of the Genome of Puccinia sorghi L Schw, the Causal Agent of Maize Common Rust.</title>
        <authorList>
            <person name="Rochi L."/>
            <person name="Burguener G."/>
            <person name="Darino M."/>
            <person name="Turjanski A."/>
            <person name="Kreff E."/>
            <person name="Dieguez M.J."/>
            <person name="Sacco F."/>
        </authorList>
    </citation>
    <scope>NUCLEOTIDE SEQUENCE [LARGE SCALE GENOMIC DNA]</scope>
    <source>
        <strain evidence="1 2">RO10H11247</strain>
    </source>
</reference>
<gene>
    <name evidence="1" type="ORF">VP01_4576g2</name>
</gene>
<comment type="caution">
    <text evidence="1">The sequence shown here is derived from an EMBL/GenBank/DDBJ whole genome shotgun (WGS) entry which is preliminary data.</text>
</comment>
<evidence type="ECO:0000313" key="2">
    <source>
        <dbReference type="Proteomes" id="UP000037035"/>
    </source>
</evidence>
<dbReference type="STRING" id="27349.A0A0L6UPH3"/>
<dbReference type="AlphaFoldDB" id="A0A0L6UPH3"/>
<name>A0A0L6UPH3_9BASI</name>
<protein>
    <submittedName>
        <fullName evidence="1">Uncharacterized protein</fullName>
    </submittedName>
</protein>
<keyword evidence="2" id="KW-1185">Reference proteome</keyword>
<dbReference type="Proteomes" id="UP000037035">
    <property type="component" value="Unassembled WGS sequence"/>
</dbReference>
<accession>A0A0L6UPH3</accession>
<dbReference type="EMBL" id="LAVV01009697">
    <property type="protein sequence ID" value="KNZ50157.1"/>
    <property type="molecule type" value="Genomic_DNA"/>
</dbReference>
<organism evidence="1 2">
    <name type="scientific">Puccinia sorghi</name>
    <dbReference type="NCBI Taxonomy" id="27349"/>
    <lineage>
        <taxon>Eukaryota</taxon>
        <taxon>Fungi</taxon>
        <taxon>Dikarya</taxon>
        <taxon>Basidiomycota</taxon>
        <taxon>Pucciniomycotina</taxon>
        <taxon>Pucciniomycetes</taxon>
        <taxon>Pucciniales</taxon>
        <taxon>Pucciniaceae</taxon>
        <taxon>Puccinia</taxon>
    </lineage>
</organism>